<evidence type="ECO:0000313" key="3">
    <source>
        <dbReference type="Proteomes" id="UP000297053"/>
    </source>
</evidence>
<dbReference type="EMBL" id="CP039375">
    <property type="protein sequence ID" value="QCD64569.1"/>
    <property type="molecule type" value="Genomic_DNA"/>
</dbReference>
<name>A0A4D6KC28_9EURY</name>
<reference evidence="2 3" key="2">
    <citation type="submission" date="2019-04" db="EMBL/GenBank/DDBJ databases">
        <authorList>
            <person name="Yang S."/>
            <person name="Wei W."/>
        </authorList>
    </citation>
    <scope>NUCLEOTIDE SEQUENCE [LARGE SCALE GENOMIC DNA]</scope>
    <source>
        <strain evidence="3">ZP60</strain>
    </source>
</reference>
<reference evidence="2 3" key="1">
    <citation type="submission" date="2019-04" db="EMBL/GenBank/DDBJ databases">
        <title>Complete genome sequence of Arthrobacter sp. ZXY-2 associated with effective atrazine degradation and salt adaptation.</title>
        <authorList>
            <person name="Zhao X."/>
        </authorList>
    </citation>
    <scope>NUCLEOTIDE SEQUENCE [LARGE SCALE GENOMIC DNA]</scope>
    <source>
        <strain evidence="3">ZP60</strain>
    </source>
</reference>
<evidence type="ECO:0000256" key="1">
    <source>
        <dbReference type="SAM" id="Phobius"/>
    </source>
</evidence>
<dbReference type="OMA" id="YNIRCLR"/>
<sequence>MKRALLRGVARCWPLSVSPDPDLRRAVAFLGWGVDAEMVVGASYAATVALATAGVFVQAVLSGSVGLAVAGCCLVCAAIVLATSKLVVAFASVRRAEALGDAPALVTRLTMRLSLTPAPGAAAAFGARSVPGALADSLASHVRRTANGPNTGLQSFGREWRPWLPELERACSLVESAGREPAQQRGATLERARTTVLDGIHDRTAAFAASISGPATALYAFGVLLPLALVALLPALDAAGVPAPLSLLVVVYDVLLPLAVTLASAWLLTKRPVAFRPTPVRRSHPDVWSRPTHAAVAGIAAALLAGWSVRLVLSDWMGFVAAAGAGLGTALVVAFQPMQSVRSTVEAVEAGLPDALSLIGRRVTRGTATERAVEDVATAVPGATGTVLAEVAGRQRRLGVDLRTAFVGERGALATVPSERAESAASLLALSAREGRPAGDALLAMADHLQTIDEAEQANRRAVAQVTNTLSNTAAVFAPLVGGATVALSAAMGSAGPLGGSVATADLGLAVGWYVLVLAIVLTTLATGLTDGLDRSLVGYRVGLALLAATATYLTAFVGATSLV</sequence>
<evidence type="ECO:0000313" key="2">
    <source>
        <dbReference type="EMBL" id="QCD64569.1"/>
    </source>
</evidence>
<feature type="transmembrane region" description="Helical" evidence="1">
    <location>
        <begin position="290"/>
        <end position="310"/>
    </location>
</feature>
<feature type="transmembrane region" description="Helical" evidence="1">
    <location>
        <begin position="542"/>
        <end position="563"/>
    </location>
</feature>
<evidence type="ECO:0008006" key="4">
    <source>
        <dbReference type="Google" id="ProtNLM"/>
    </source>
</evidence>
<organism evidence="2 3">
    <name type="scientific">Halomicrobium mukohataei</name>
    <dbReference type="NCBI Taxonomy" id="57705"/>
    <lineage>
        <taxon>Archaea</taxon>
        <taxon>Methanobacteriati</taxon>
        <taxon>Methanobacteriota</taxon>
        <taxon>Stenosarchaea group</taxon>
        <taxon>Halobacteria</taxon>
        <taxon>Halobacteriales</taxon>
        <taxon>Haloarculaceae</taxon>
        <taxon>Halomicrobium</taxon>
    </lineage>
</organism>
<feature type="transmembrane region" description="Helical" evidence="1">
    <location>
        <begin position="511"/>
        <end position="530"/>
    </location>
</feature>
<feature type="transmembrane region" description="Helical" evidence="1">
    <location>
        <begin position="67"/>
        <end position="88"/>
    </location>
</feature>
<proteinExistence type="predicted"/>
<feature type="transmembrane region" description="Helical" evidence="1">
    <location>
        <begin position="217"/>
        <end position="236"/>
    </location>
</feature>
<keyword evidence="1" id="KW-1133">Transmembrane helix</keyword>
<keyword evidence="1" id="KW-0812">Transmembrane</keyword>
<accession>A0A4D6KC28</accession>
<feature type="transmembrane region" description="Helical" evidence="1">
    <location>
        <begin position="316"/>
        <end position="335"/>
    </location>
</feature>
<dbReference type="Proteomes" id="UP000297053">
    <property type="component" value="Chromosome"/>
</dbReference>
<dbReference type="GeneID" id="42177779"/>
<protein>
    <recommendedName>
        <fullName evidence="4">Type II secretion system protein</fullName>
    </recommendedName>
</protein>
<feature type="transmembrane region" description="Helical" evidence="1">
    <location>
        <begin position="39"/>
        <end position="61"/>
    </location>
</feature>
<keyword evidence="1" id="KW-0472">Membrane</keyword>
<dbReference type="RefSeq" id="WP_015764003.1">
    <property type="nucleotide sequence ID" value="NZ_CP039375.1"/>
</dbReference>
<feature type="transmembrane region" description="Helical" evidence="1">
    <location>
        <begin position="470"/>
        <end position="491"/>
    </location>
</feature>
<gene>
    <name evidence="2" type="ORF">E5139_02540</name>
</gene>
<dbReference type="AlphaFoldDB" id="A0A4D6KC28"/>
<dbReference type="KEGG" id="halz:E5139_02540"/>
<feature type="transmembrane region" description="Helical" evidence="1">
    <location>
        <begin position="248"/>
        <end position="269"/>
    </location>
</feature>